<protein>
    <submittedName>
        <fullName evidence="2">BatD family protein</fullName>
    </submittedName>
</protein>
<keyword evidence="3" id="KW-1185">Reference proteome</keyword>
<keyword evidence="1" id="KW-0472">Membrane</keyword>
<keyword evidence="1" id="KW-1133">Transmembrane helix</keyword>
<gene>
    <name evidence="2" type="ORF">QLS71_007730</name>
</gene>
<evidence type="ECO:0000313" key="2">
    <source>
        <dbReference type="EMBL" id="XBL15894.1"/>
    </source>
</evidence>
<organism evidence="2 3">
    <name type="scientific">Mariniflexile litorale</name>
    <dbReference type="NCBI Taxonomy" id="3045158"/>
    <lineage>
        <taxon>Bacteria</taxon>
        <taxon>Pseudomonadati</taxon>
        <taxon>Bacteroidota</taxon>
        <taxon>Flavobacteriia</taxon>
        <taxon>Flavobacteriales</taxon>
        <taxon>Flavobacteriaceae</taxon>
        <taxon>Mariniflexile</taxon>
    </lineage>
</organism>
<dbReference type="Proteomes" id="UP001224325">
    <property type="component" value="Chromosome"/>
</dbReference>
<feature type="transmembrane region" description="Helical" evidence="1">
    <location>
        <begin position="36"/>
        <end position="54"/>
    </location>
</feature>
<dbReference type="EMBL" id="CP155618">
    <property type="protein sequence ID" value="XBL15894.1"/>
    <property type="molecule type" value="Genomic_DNA"/>
</dbReference>
<feature type="transmembrane region" description="Helical" evidence="1">
    <location>
        <begin position="178"/>
        <end position="200"/>
    </location>
</feature>
<proteinExistence type="predicted"/>
<dbReference type="Pfam" id="PF13584">
    <property type="entry name" value="BatD"/>
    <property type="match status" value="1"/>
</dbReference>
<dbReference type="InterPro" id="IPR025738">
    <property type="entry name" value="BatD"/>
</dbReference>
<reference evidence="2" key="1">
    <citation type="submission" date="2024-04" db="EMBL/GenBank/DDBJ databases">
        <title>Mariniflexile litorale, isolated from the shallow sediments of the Sea of Japan.</title>
        <authorList>
            <person name="Romanenko L."/>
            <person name="Isaeva M."/>
        </authorList>
    </citation>
    <scope>NUCLEOTIDE SEQUENCE [LARGE SCALE GENOMIC DNA]</scope>
    <source>
        <strain evidence="2">KMM 9835</strain>
    </source>
</reference>
<evidence type="ECO:0000313" key="3">
    <source>
        <dbReference type="Proteomes" id="UP001224325"/>
    </source>
</evidence>
<evidence type="ECO:0000256" key="1">
    <source>
        <dbReference type="SAM" id="Phobius"/>
    </source>
</evidence>
<dbReference type="AlphaFoldDB" id="A0AAU7EIJ3"/>
<sequence>MLKKCWGILKEEDKQIMNYELRIINMKTMVNNQRSLVLFYFFLFLFSCFLNAQVTSSIDSTKIKIGQQITFKIEVETKPNGLVVFPEGQTFSPLEMIESYAIDTIKKNDKYNLIKKYGLTQFDSGTYTIPRQKIIIGDKTFFTDSLKVEVNNVVIDTTKQGLYDIKPIIEVKEKGSDWWKYLLLTLLIIGIVGFLMYWFIWRKKPLTEAEQIALLPPYDRAKLALKKLDESHYLETDSIKEYYSDLTFIIRKYLDEKVYDRALESTTDELINRLNILKDGNQIELSLEDIKNLESILKRADLVKFAKSAVDIELAKLDRNTIDIEIDHVKEALPEPTEEEKLLDEQYREELERKKKRKKIIITVVIGVFLLIATFVGFGLKYGFSYVKDTIIGHDSVELLEGDWVTSAYGVPPVTISTPKVLSRIEMPLPDEMKAQVTQTTFTYGTLLDVFSIMVNTNSYKNTGENKIEIDVEKASEQSLKGIEAQGAQDIVVLRDKFVTPNGAEGLKTYGTLKIKNPISQKLQEANYVLLQFASENVLQQIILSYPMDDEYADQMIARILNSVELKKAEE</sequence>
<keyword evidence="1" id="KW-0812">Transmembrane</keyword>
<feature type="transmembrane region" description="Helical" evidence="1">
    <location>
        <begin position="360"/>
        <end position="380"/>
    </location>
</feature>
<dbReference type="KEGG" id="mlil:QLS71_007730"/>
<name>A0AAU7EIJ3_9FLAO</name>
<accession>A0AAU7EIJ3</accession>